<dbReference type="PANTHER" id="PTHR14237:SF19">
    <property type="entry name" value="MITOCHONDRIAL AMIDOXIME REDUCING COMPONENT 1"/>
    <property type="match status" value="1"/>
</dbReference>
<dbReference type="EMBL" id="JAVFKD010000015">
    <property type="protein sequence ID" value="KAK5988593.1"/>
    <property type="molecule type" value="Genomic_DNA"/>
</dbReference>
<dbReference type="InterPro" id="IPR015422">
    <property type="entry name" value="PyrdxlP-dep_Trfase_small"/>
</dbReference>
<reference evidence="2 3" key="1">
    <citation type="submission" date="2024-01" db="EMBL/GenBank/DDBJ databases">
        <title>Complete genome of Cladobotryum mycophilum ATHUM6906.</title>
        <authorList>
            <person name="Christinaki A.C."/>
            <person name="Myridakis A.I."/>
            <person name="Kouvelis V.N."/>
        </authorList>
    </citation>
    <scope>NUCLEOTIDE SEQUENCE [LARGE SCALE GENOMIC DNA]</scope>
    <source>
        <strain evidence="2 3">ATHUM6906</strain>
    </source>
</reference>
<sequence>MSNILEKYPEYSSTAILDELRTREYGYLDEQGHTYLDYTGSGLAARAQHRHNQERLAETTFGNPHSVNPTSLSSTKAVEDTRQRVLEFFNASPEEYTVVFTPNATGAARLVAEAYQFRRGMRFVHTADNHNSIVGFREYARRAGIRSVTIPVRNSDLRVDTASVVKALSRKRRGLLGKCQGKRGLFAYPAQSNFSGVQHPLEWVELAHREGYDVILDTAAYIPTNKFDLSKVKPDFMIASWYKLFGFPTGVGCLVARREALSRLTRPWFSGGTVHLVTIAMPWHKMAEGGAAFEDGTVNFLSIPDVHFGLDWISSIGMDTIHTRVKCLTGFFLDRLRSLRHSDGSPMAVVYGPKDTVSRGGTICFNVIDAEEKRVDERIIDVESAAAGISIRTGCFCNPGVGEVALNFKAPALPSLFKLYKRPLEGVIMEKAAQTLRAVRVSFGLASTVADVDKFISFVETYRDRVTSTKGLPPRGGC</sequence>
<proteinExistence type="predicted"/>
<organism evidence="2 3">
    <name type="scientific">Cladobotryum mycophilum</name>
    <dbReference type="NCBI Taxonomy" id="491253"/>
    <lineage>
        <taxon>Eukaryota</taxon>
        <taxon>Fungi</taxon>
        <taxon>Dikarya</taxon>
        <taxon>Ascomycota</taxon>
        <taxon>Pezizomycotina</taxon>
        <taxon>Sordariomycetes</taxon>
        <taxon>Hypocreomycetidae</taxon>
        <taxon>Hypocreales</taxon>
        <taxon>Hypocreaceae</taxon>
        <taxon>Cladobotryum</taxon>
    </lineage>
</organism>
<keyword evidence="3" id="KW-1185">Reference proteome</keyword>
<dbReference type="Pfam" id="PF00266">
    <property type="entry name" value="Aminotran_5"/>
    <property type="match status" value="1"/>
</dbReference>
<dbReference type="Gene3D" id="3.40.640.10">
    <property type="entry name" value="Type I PLP-dependent aspartate aminotransferase-like (Major domain)"/>
    <property type="match status" value="1"/>
</dbReference>
<evidence type="ECO:0000259" key="1">
    <source>
        <dbReference type="Pfam" id="PF00266"/>
    </source>
</evidence>
<dbReference type="InterPro" id="IPR000192">
    <property type="entry name" value="Aminotrans_V_dom"/>
</dbReference>
<accession>A0ABR0S8U6</accession>
<evidence type="ECO:0000313" key="2">
    <source>
        <dbReference type="EMBL" id="KAK5988593.1"/>
    </source>
</evidence>
<dbReference type="Gene3D" id="3.90.1150.10">
    <property type="entry name" value="Aspartate Aminotransferase, domain 1"/>
    <property type="match status" value="1"/>
</dbReference>
<dbReference type="InterPro" id="IPR015421">
    <property type="entry name" value="PyrdxlP-dep_Trfase_major"/>
</dbReference>
<evidence type="ECO:0000313" key="3">
    <source>
        <dbReference type="Proteomes" id="UP001338125"/>
    </source>
</evidence>
<feature type="domain" description="Aminotransferase class V" evidence="1">
    <location>
        <begin position="35"/>
        <end position="455"/>
    </location>
</feature>
<comment type="caution">
    <text evidence="2">The sequence shown here is derived from an EMBL/GenBank/DDBJ whole genome shotgun (WGS) entry which is preliminary data.</text>
</comment>
<dbReference type="PANTHER" id="PTHR14237">
    <property type="entry name" value="MOLYBDOPTERIN COFACTOR SULFURASE MOSC"/>
    <property type="match status" value="1"/>
</dbReference>
<protein>
    <submittedName>
        <fullName evidence="2">Molybdenum cofactor sulfurase</fullName>
    </submittedName>
</protein>
<dbReference type="InterPro" id="IPR015424">
    <property type="entry name" value="PyrdxlP-dep_Trfase"/>
</dbReference>
<dbReference type="Proteomes" id="UP001338125">
    <property type="component" value="Unassembled WGS sequence"/>
</dbReference>
<name>A0ABR0S8U6_9HYPO</name>
<gene>
    <name evidence="2" type="ORF">PT974_10079</name>
</gene>
<dbReference type="SUPFAM" id="SSF53383">
    <property type="entry name" value="PLP-dependent transferases"/>
    <property type="match status" value="1"/>
</dbReference>